<sequence length="131" mass="14720">MWPLFKYSIAQTAKYTELQTVVDKGRDRGALFSVSLPSRPAASVQQTTRVPAPRSQPLSTTVWSSLYFEPGSLAFVPHPTDMATSSTNDIQRPSTNRSNQQTQTQQVGFRLWAFSVFFFAPVIRRDILHIG</sequence>
<feature type="compositionally biased region" description="Polar residues" evidence="1">
    <location>
        <begin position="82"/>
        <end position="99"/>
    </location>
</feature>
<evidence type="ECO:0000313" key="3">
    <source>
        <dbReference type="Proteomes" id="UP000024635"/>
    </source>
</evidence>
<dbReference type="AlphaFoldDB" id="A0A016WU66"/>
<accession>A0A016WU66</accession>
<comment type="caution">
    <text evidence="2">The sequence shown here is derived from an EMBL/GenBank/DDBJ whole genome shotgun (WGS) entry which is preliminary data.</text>
</comment>
<reference evidence="3" key="1">
    <citation type="journal article" date="2015" name="Nat. Genet.">
        <title>The genome and transcriptome of the zoonotic hookworm Ancylostoma ceylanicum identify infection-specific gene families.</title>
        <authorList>
            <person name="Schwarz E.M."/>
            <person name="Hu Y."/>
            <person name="Antoshechkin I."/>
            <person name="Miller M.M."/>
            <person name="Sternberg P.W."/>
            <person name="Aroian R.V."/>
        </authorList>
    </citation>
    <scope>NUCLEOTIDE SEQUENCE</scope>
    <source>
        <strain evidence="3">HY135</strain>
    </source>
</reference>
<feature type="region of interest" description="Disordered" evidence="1">
    <location>
        <begin position="79"/>
        <end position="102"/>
    </location>
</feature>
<evidence type="ECO:0000256" key="1">
    <source>
        <dbReference type="SAM" id="MobiDB-lite"/>
    </source>
</evidence>
<evidence type="ECO:0000313" key="2">
    <source>
        <dbReference type="EMBL" id="EYC42807.1"/>
    </source>
</evidence>
<keyword evidence="3" id="KW-1185">Reference proteome</keyword>
<proteinExistence type="predicted"/>
<organism evidence="2 3">
    <name type="scientific">Ancylostoma ceylanicum</name>
    <dbReference type="NCBI Taxonomy" id="53326"/>
    <lineage>
        <taxon>Eukaryota</taxon>
        <taxon>Metazoa</taxon>
        <taxon>Ecdysozoa</taxon>
        <taxon>Nematoda</taxon>
        <taxon>Chromadorea</taxon>
        <taxon>Rhabditida</taxon>
        <taxon>Rhabditina</taxon>
        <taxon>Rhabditomorpha</taxon>
        <taxon>Strongyloidea</taxon>
        <taxon>Ancylostomatidae</taxon>
        <taxon>Ancylostomatinae</taxon>
        <taxon>Ancylostoma</taxon>
    </lineage>
</organism>
<protein>
    <submittedName>
        <fullName evidence="2">Uncharacterized protein</fullName>
    </submittedName>
</protein>
<name>A0A016WU66_9BILA</name>
<gene>
    <name evidence="2" type="primary">Acey_s0517.g2815</name>
    <name evidence="2" type="ORF">Y032_0517g2815</name>
</gene>
<dbReference type="Proteomes" id="UP000024635">
    <property type="component" value="Unassembled WGS sequence"/>
</dbReference>
<dbReference type="EMBL" id="JARK01000117">
    <property type="protein sequence ID" value="EYC42807.1"/>
    <property type="molecule type" value="Genomic_DNA"/>
</dbReference>